<evidence type="ECO:0000313" key="2">
    <source>
        <dbReference type="EMBL" id="HIX47900.1"/>
    </source>
</evidence>
<reference evidence="2" key="1">
    <citation type="journal article" date="2021" name="PeerJ">
        <title>Extensive microbial diversity within the chicken gut microbiome revealed by metagenomics and culture.</title>
        <authorList>
            <person name="Gilroy R."/>
            <person name="Ravi A."/>
            <person name="Getino M."/>
            <person name="Pursley I."/>
            <person name="Horton D.L."/>
            <person name="Alikhan N.F."/>
            <person name="Baker D."/>
            <person name="Gharbi K."/>
            <person name="Hall N."/>
            <person name="Watson M."/>
            <person name="Adriaenssens E.M."/>
            <person name="Foster-Nyarko E."/>
            <person name="Jarju S."/>
            <person name="Secka A."/>
            <person name="Antonio M."/>
            <person name="Oren A."/>
            <person name="Chaudhuri R.R."/>
            <person name="La Ragione R."/>
            <person name="Hildebrand F."/>
            <person name="Pallen M.J."/>
        </authorList>
    </citation>
    <scope>NUCLEOTIDE SEQUENCE</scope>
    <source>
        <strain evidence="2">ChiSjej5B23-15282</strain>
    </source>
</reference>
<dbReference type="PANTHER" id="PTHR37305">
    <property type="entry name" value="INTEGRAL MEMBRANE PROTEIN-RELATED"/>
    <property type="match status" value="1"/>
</dbReference>
<keyword evidence="1" id="KW-0472">Membrane</keyword>
<gene>
    <name evidence="2" type="ORF">H9981_02620</name>
</gene>
<accession>A0A9D1VVS2</accession>
<dbReference type="AlphaFoldDB" id="A0A9D1VVS2"/>
<feature type="transmembrane region" description="Helical" evidence="1">
    <location>
        <begin position="240"/>
        <end position="269"/>
    </location>
</feature>
<dbReference type="EMBL" id="DXFA01000048">
    <property type="protein sequence ID" value="HIX47900.1"/>
    <property type="molecule type" value="Genomic_DNA"/>
</dbReference>
<evidence type="ECO:0000256" key="1">
    <source>
        <dbReference type="SAM" id="Phobius"/>
    </source>
</evidence>
<comment type="caution">
    <text evidence="2">The sequence shown here is derived from an EMBL/GenBank/DDBJ whole genome shotgun (WGS) entry which is preliminary data.</text>
</comment>
<feature type="transmembrane region" description="Helical" evidence="1">
    <location>
        <begin position="199"/>
        <end position="219"/>
    </location>
</feature>
<name>A0A9D1VVS2_9FIRM</name>
<keyword evidence="1" id="KW-1133">Transmembrane helix</keyword>
<dbReference type="PANTHER" id="PTHR37305:SF1">
    <property type="entry name" value="MEMBRANE PROTEIN"/>
    <property type="match status" value="1"/>
</dbReference>
<evidence type="ECO:0000313" key="3">
    <source>
        <dbReference type="Proteomes" id="UP000824243"/>
    </source>
</evidence>
<feature type="transmembrane region" description="Helical" evidence="1">
    <location>
        <begin position="326"/>
        <end position="345"/>
    </location>
</feature>
<protein>
    <submittedName>
        <fullName evidence="2">Uncharacterized protein</fullName>
    </submittedName>
</protein>
<sequence length="413" mass="46387">MKRMIWYEWKRIWGSRLTQFAVLGCALFLAFSVFSNIRLISETDADGQKVTGLEAVQVQKENRKEVTLDQETVDAVVDEYLAYTEDPATSSDDRDLAYLSEEMYVKWYLPNLPVLHLIDGAYRAYPEQRNDPMRDVFLQSRGKDFSEARKERVWENLENAVSLGEITEEEADWWDTKDDAVGEMSYVYNRAWWEIINSASLTILVMLVVCIGTAPVFAGEYQSKCDSLLLSMRYGKSRLILAKLTSSFLFTTVVYWGCMGLFTGIYLAVLGTDGWNLPVQALGENVSISYDLTSIQACGLVLAMGYVLTLGLAGVVLLLSSLMKNPYGVVITSVLFLCVPLFLSLNEGGYVWKHLLGLLPEKIADFGFWSYMVYRIGGLTVTWPAAAMIVNGVCAVLLSGLAYGFFRSHQVNK</sequence>
<keyword evidence="1" id="KW-0812">Transmembrane</keyword>
<reference evidence="2" key="2">
    <citation type="submission" date="2021-04" db="EMBL/GenBank/DDBJ databases">
        <authorList>
            <person name="Gilroy R."/>
        </authorList>
    </citation>
    <scope>NUCLEOTIDE SEQUENCE</scope>
    <source>
        <strain evidence="2">ChiSjej5B23-15282</strain>
    </source>
</reference>
<feature type="transmembrane region" description="Helical" evidence="1">
    <location>
        <begin position="294"/>
        <end position="319"/>
    </location>
</feature>
<feature type="transmembrane region" description="Helical" evidence="1">
    <location>
        <begin position="381"/>
        <end position="406"/>
    </location>
</feature>
<dbReference type="Proteomes" id="UP000824243">
    <property type="component" value="Unassembled WGS sequence"/>
</dbReference>
<proteinExistence type="predicted"/>
<organism evidence="2 3">
    <name type="scientific">Candidatus Mediterraneibacter caccavium</name>
    <dbReference type="NCBI Taxonomy" id="2838661"/>
    <lineage>
        <taxon>Bacteria</taxon>
        <taxon>Bacillati</taxon>
        <taxon>Bacillota</taxon>
        <taxon>Clostridia</taxon>
        <taxon>Lachnospirales</taxon>
        <taxon>Lachnospiraceae</taxon>
        <taxon>Mediterraneibacter</taxon>
    </lineage>
</organism>